<reference evidence="7 8" key="1">
    <citation type="submission" date="2019-06" db="EMBL/GenBank/DDBJ databases">
        <title>Whole genome sequence for Rhodospirillaceae sp. R148.</title>
        <authorList>
            <person name="Wang G."/>
        </authorList>
    </citation>
    <scope>NUCLEOTIDE SEQUENCE [LARGE SCALE GENOMIC DNA]</scope>
    <source>
        <strain evidence="7 8">R148</strain>
    </source>
</reference>
<keyword evidence="1 3" id="KW-0807">Transducer</keyword>
<dbReference type="Gene3D" id="6.10.340.10">
    <property type="match status" value="1"/>
</dbReference>
<sequence>MLKNIKIKQLGIGLVMVLLLVSAISIAGSIKAIGDGNHLNATWHKFDEGPASKTAVLANLRDAIGYGGVIHQFKNYVLRKDAPRIEKINARLDDLASSITAYKALGANSAEEQALQTIADVFAQYRSAVSVAQGMAEQGATAQEIDQAVKISDSPALEALAVLDQELMTAREQSANAVDASAADLINILTLSGVILAVAMLLSIAGLLWFMQARLLKPLDLLSSSMQSLAEGDSDVMVHGQDWKDEIGVMARTIQVFKDNAIEMKNLQQRQEERDRRAHEEKREATLGMANDLESIVKSVVDQVGHAVDKMQGTAAAMSTSADHTAEQANTVAAASEQANTNVQTMAAATDQLAASIQEVSRQVSGVTEAASSATKQAQKTSETVVGLAETAQRIGDVVSLINDIAEQTNLLALNATIEAARAGEMGKGFAVVASEVKSLASQTGKATEEIAQQIKDVQVVSDETATEIGSVVGAIERINEQITAISGAVEEQNAVTSDIARNTQDIASSSSHISTTIGSVNEAATASSHSADEVKSTVGELSQQSKTLASELDRFLENLRAA</sequence>
<keyword evidence="4" id="KW-0472">Membrane</keyword>
<dbReference type="Gene3D" id="1.10.287.950">
    <property type="entry name" value="Methyl-accepting chemotaxis protein"/>
    <property type="match status" value="1"/>
</dbReference>
<dbReference type="PROSITE" id="PS50885">
    <property type="entry name" value="HAMP"/>
    <property type="match status" value="1"/>
</dbReference>
<evidence type="ECO:0000256" key="4">
    <source>
        <dbReference type="SAM" id="Phobius"/>
    </source>
</evidence>
<feature type="transmembrane region" description="Helical" evidence="4">
    <location>
        <begin position="188"/>
        <end position="210"/>
    </location>
</feature>
<feature type="domain" description="HAMP" evidence="6">
    <location>
        <begin position="213"/>
        <end position="266"/>
    </location>
</feature>
<dbReference type="OrthoDB" id="3378718at2"/>
<accession>A0A545TXJ3</accession>
<dbReference type="PANTHER" id="PTHR32089">
    <property type="entry name" value="METHYL-ACCEPTING CHEMOTAXIS PROTEIN MCPB"/>
    <property type="match status" value="1"/>
</dbReference>
<evidence type="ECO:0000259" key="6">
    <source>
        <dbReference type="PROSITE" id="PS50885"/>
    </source>
</evidence>
<name>A0A545TXJ3_9PROT</name>
<dbReference type="InterPro" id="IPR004089">
    <property type="entry name" value="MCPsignal_dom"/>
</dbReference>
<evidence type="ECO:0000256" key="3">
    <source>
        <dbReference type="PROSITE-ProRule" id="PRU00284"/>
    </source>
</evidence>
<gene>
    <name evidence="7" type="ORF">FKG95_06870</name>
</gene>
<dbReference type="GO" id="GO:0007165">
    <property type="term" value="P:signal transduction"/>
    <property type="evidence" value="ECO:0007669"/>
    <property type="project" value="UniProtKB-KW"/>
</dbReference>
<proteinExistence type="inferred from homology"/>
<dbReference type="Pfam" id="PF00015">
    <property type="entry name" value="MCPsignal"/>
    <property type="match status" value="1"/>
</dbReference>
<evidence type="ECO:0000259" key="5">
    <source>
        <dbReference type="PROSITE" id="PS50111"/>
    </source>
</evidence>
<comment type="similarity">
    <text evidence="2">Belongs to the methyl-accepting chemotaxis (MCP) protein family.</text>
</comment>
<dbReference type="SMART" id="SM00304">
    <property type="entry name" value="HAMP"/>
    <property type="match status" value="1"/>
</dbReference>
<keyword evidence="4" id="KW-0812">Transmembrane</keyword>
<keyword evidence="8" id="KW-1185">Reference proteome</keyword>
<dbReference type="SMART" id="SM00283">
    <property type="entry name" value="MA"/>
    <property type="match status" value="1"/>
</dbReference>
<dbReference type="PROSITE" id="PS50111">
    <property type="entry name" value="CHEMOTAXIS_TRANSDUC_2"/>
    <property type="match status" value="1"/>
</dbReference>
<dbReference type="AlphaFoldDB" id="A0A545TXJ3"/>
<dbReference type="EMBL" id="VHSH01000002">
    <property type="protein sequence ID" value="TQV81948.1"/>
    <property type="molecule type" value="Genomic_DNA"/>
</dbReference>
<dbReference type="SUPFAM" id="SSF58104">
    <property type="entry name" value="Methyl-accepting chemotaxis protein (MCP) signaling domain"/>
    <property type="match status" value="1"/>
</dbReference>
<evidence type="ECO:0000313" key="7">
    <source>
        <dbReference type="EMBL" id="TQV81948.1"/>
    </source>
</evidence>
<dbReference type="RefSeq" id="WP_142895579.1">
    <property type="nucleotide sequence ID" value="NZ_ML660053.1"/>
</dbReference>
<feature type="domain" description="Methyl-accepting transducer" evidence="5">
    <location>
        <begin position="307"/>
        <end position="543"/>
    </location>
</feature>
<dbReference type="InterPro" id="IPR003660">
    <property type="entry name" value="HAMP_dom"/>
</dbReference>
<keyword evidence="4" id="KW-1133">Transmembrane helix</keyword>
<dbReference type="GO" id="GO:0016020">
    <property type="term" value="C:membrane"/>
    <property type="evidence" value="ECO:0007669"/>
    <property type="project" value="InterPro"/>
</dbReference>
<organism evidence="7 8">
    <name type="scientific">Denitrobaculum tricleocarpae</name>
    <dbReference type="NCBI Taxonomy" id="2591009"/>
    <lineage>
        <taxon>Bacteria</taxon>
        <taxon>Pseudomonadati</taxon>
        <taxon>Pseudomonadota</taxon>
        <taxon>Alphaproteobacteria</taxon>
        <taxon>Rhodospirillales</taxon>
        <taxon>Rhodospirillaceae</taxon>
        <taxon>Denitrobaculum</taxon>
    </lineage>
</organism>
<evidence type="ECO:0000256" key="1">
    <source>
        <dbReference type="ARBA" id="ARBA00023224"/>
    </source>
</evidence>
<dbReference type="Proteomes" id="UP000315252">
    <property type="component" value="Unassembled WGS sequence"/>
</dbReference>
<dbReference type="Pfam" id="PF00672">
    <property type="entry name" value="HAMP"/>
    <property type="match status" value="1"/>
</dbReference>
<evidence type="ECO:0000256" key="2">
    <source>
        <dbReference type="ARBA" id="ARBA00029447"/>
    </source>
</evidence>
<evidence type="ECO:0000313" key="8">
    <source>
        <dbReference type="Proteomes" id="UP000315252"/>
    </source>
</evidence>
<comment type="caution">
    <text evidence="7">The sequence shown here is derived from an EMBL/GenBank/DDBJ whole genome shotgun (WGS) entry which is preliminary data.</text>
</comment>
<dbReference type="PANTHER" id="PTHR32089:SF112">
    <property type="entry name" value="LYSOZYME-LIKE PROTEIN-RELATED"/>
    <property type="match status" value="1"/>
</dbReference>
<dbReference type="CDD" id="cd06225">
    <property type="entry name" value="HAMP"/>
    <property type="match status" value="1"/>
</dbReference>
<protein>
    <submittedName>
        <fullName evidence="7">HAMP domain-containing protein</fullName>
    </submittedName>
</protein>